<evidence type="ECO:0000313" key="2">
    <source>
        <dbReference type="EMBL" id="CAL4156126.1"/>
    </source>
</evidence>
<name>A0AAV2S0G1_MEGNR</name>
<reference evidence="2 3" key="1">
    <citation type="submission" date="2024-05" db="EMBL/GenBank/DDBJ databases">
        <authorList>
            <person name="Wallberg A."/>
        </authorList>
    </citation>
    <scope>NUCLEOTIDE SEQUENCE [LARGE SCALE GENOMIC DNA]</scope>
</reference>
<proteinExistence type="predicted"/>
<organism evidence="2 3">
    <name type="scientific">Meganyctiphanes norvegica</name>
    <name type="common">Northern krill</name>
    <name type="synonym">Thysanopoda norvegica</name>
    <dbReference type="NCBI Taxonomy" id="48144"/>
    <lineage>
        <taxon>Eukaryota</taxon>
        <taxon>Metazoa</taxon>
        <taxon>Ecdysozoa</taxon>
        <taxon>Arthropoda</taxon>
        <taxon>Crustacea</taxon>
        <taxon>Multicrustacea</taxon>
        <taxon>Malacostraca</taxon>
        <taxon>Eumalacostraca</taxon>
        <taxon>Eucarida</taxon>
        <taxon>Euphausiacea</taxon>
        <taxon>Euphausiidae</taxon>
        <taxon>Meganyctiphanes</taxon>
    </lineage>
</organism>
<dbReference type="EMBL" id="CAXKWB010041324">
    <property type="protein sequence ID" value="CAL4156126.1"/>
    <property type="molecule type" value="Genomic_DNA"/>
</dbReference>
<gene>
    <name evidence="2" type="ORF">MNOR_LOCUS31674</name>
</gene>
<accession>A0AAV2S0G1</accession>
<keyword evidence="3" id="KW-1185">Reference proteome</keyword>
<feature type="region of interest" description="Disordered" evidence="1">
    <location>
        <begin position="1"/>
        <end position="47"/>
    </location>
</feature>
<evidence type="ECO:0000256" key="1">
    <source>
        <dbReference type="SAM" id="MobiDB-lite"/>
    </source>
</evidence>
<dbReference type="Proteomes" id="UP001497623">
    <property type="component" value="Unassembled WGS sequence"/>
</dbReference>
<protein>
    <submittedName>
        <fullName evidence="2">Uncharacterized protein</fullName>
    </submittedName>
</protein>
<feature type="compositionally biased region" description="Polar residues" evidence="1">
    <location>
        <begin position="1"/>
        <end position="20"/>
    </location>
</feature>
<sequence>PHNAGDSSQVSTSISFTPTSAREETGKKPVNSSVGGTGGDQEAATTSTVVTNMYCSSNKENSIREPNVLRRLSLGLKPVQNKRRKQTSVSRQSTPTSQPIITDFLRPKKRPISSIKDTLLMTSPKKRCLAF</sequence>
<feature type="region of interest" description="Disordered" evidence="1">
    <location>
        <begin position="73"/>
        <end position="99"/>
    </location>
</feature>
<evidence type="ECO:0000313" key="3">
    <source>
        <dbReference type="Proteomes" id="UP001497623"/>
    </source>
</evidence>
<feature type="non-terminal residue" evidence="2">
    <location>
        <position position="1"/>
    </location>
</feature>
<feature type="compositionally biased region" description="Polar residues" evidence="1">
    <location>
        <begin position="87"/>
        <end position="99"/>
    </location>
</feature>
<comment type="caution">
    <text evidence="2">The sequence shown here is derived from an EMBL/GenBank/DDBJ whole genome shotgun (WGS) entry which is preliminary data.</text>
</comment>
<dbReference type="AlphaFoldDB" id="A0AAV2S0G1"/>